<dbReference type="PANTHER" id="PTHR12166">
    <property type="entry name" value="CALCIUM-DEPENDENT SECRETION ACTIVATOR"/>
    <property type="match status" value="1"/>
</dbReference>
<sequence length="250" mass="28187">MLDPSSSEDTDGESDPEVVREDPRKPSASTAGRRGNNSSRTGGQPRQSPAPGSAPGKGAKDSISAREDEERKEQERIKREEEERKIKLQIYVFVLRCIAYPFNAKQPTDMARRQQKTYSKQAKIKQSFAFSRILVATDEFGSHFTTTQIDHVCHFVQSGKKAQSLRNRLVGSASTMREAEVGRPTILTEIYRNVRRRERLIAARSPLYTARQTTHDEAENSLTPQNCTKEIGADVVFTSTDIRNLEFKIP</sequence>
<dbReference type="GO" id="GO:0045921">
    <property type="term" value="P:positive regulation of exocytosis"/>
    <property type="evidence" value="ECO:0007669"/>
    <property type="project" value="TreeGrafter"/>
</dbReference>
<protein>
    <submittedName>
        <fullName evidence="2">Putative calcium-dependent secretion activator 2</fullName>
    </submittedName>
</protein>
<feature type="region of interest" description="Disordered" evidence="1">
    <location>
        <begin position="1"/>
        <end position="80"/>
    </location>
</feature>
<dbReference type="PANTHER" id="PTHR12166:SF7">
    <property type="entry name" value="CALCIUM-DEPENDENT SECRETION ACTIVATOR 2"/>
    <property type="match status" value="1"/>
</dbReference>
<gene>
    <name evidence="2" type="ORF">SMAX5B_011664</name>
</gene>
<proteinExistence type="predicted"/>
<dbReference type="InterPro" id="IPR033227">
    <property type="entry name" value="CAPS"/>
</dbReference>
<dbReference type="AlphaFoldDB" id="A0A2U9BUL9"/>
<organism evidence="2 3">
    <name type="scientific">Scophthalmus maximus</name>
    <name type="common">Turbot</name>
    <name type="synonym">Psetta maxima</name>
    <dbReference type="NCBI Taxonomy" id="52904"/>
    <lineage>
        <taxon>Eukaryota</taxon>
        <taxon>Metazoa</taxon>
        <taxon>Chordata</taxon>
        <taxon>Craniata</taxon>
        <taxon>Vertebrata</taxon>
        <taxon>Euteleostomi</taxon>
        <taxon>Actinopterygii</taxon>
        <taxon>Neopterygii</taxon>
        <taxon>Teleostei</taxon>
        <taxon>Neoteleostei</taxon>
        <taxon>Acanthomorphata</taxon>
        <taxon>Carangaria</taxon>
        <taxon>Pleuronectiformes</taxon>
        <taxon>Pleuronectoidei</taxon>
        <taxon>Scophthalmidae</taxon>
        <taxon>Scophthalmus</taxon>
    </lineage>
</organism>
<dbReference type="GO" id="GO:0098978">
    <property type="term" value="C:glutamatergic synapse"/>
    <property type="evidence" value="ECO:0007669"/>
    <property type="project" value="TreeGrafter"/>
</dbReference>
<feature type="compositionally biased region" description="Low complexity" evidence="1">
    <location>
        <begin position="32"/>
        <end position="43"/>
    </location>
</feature>
<evidence type="ECO:0000313" key="3">
    <source>
        <dbReference type="Proteomes" id="UP000246464"/>
    </source>
</evidence>
<reference evidence="2 3" key="1">
    <citation type="submission" date="2017-12" db="EMBL/GenBank/DDBJ databases">
        <title>Integrating genomic resources of turbot (Scophthalmus maximus) in depth evaluation of genetic and physical mapping variation across individuals.</title>
        <authorList>
            <person name="Martinez P."/>
        </authorList>
    </citation>
    <scope>NUCLEOTIDE SEQUENCE [LARGE SCALE GENOMIC DNA]</scope>
</reference>
<keyword evidence="3" id="KW-1185">Reference proteome</keyword>
<dbReference type="Proteomes" id="UP000246464">
    <property type="component" value="Chromosome 10"/>
</dbReference>
<dbReference type="GO" id="GO:0098793">
    <property type="term" value="C:presynapse"/>
    <property type="evidence" value="ECO:0007669"/>
    <property type="project" value="GOC"/>
</dbReference>
<evidence type="ECO:0000256" key="1">
    <source>
        <dbReference type="SAM" id="MobiDB-lite"/>
    </source>
</evidence>
<feature type="non-terminal residue" evidence="2">
    <location>
        <position position="250"/>
    </location>
</feature>
<dbReference type="GO" id="GO:1990504">
    <property type="term" value="P:dense core granule exocytosis"/>
    <property type="evidence" value="ECO:0007669"/>
    <property type="project" value="InterPro"/>
</dbReference>
<dbReference type="GO" id="GO:0016079">
    <property type="term" value="P:synaptic vesicle exocytosis"/>
    <property type="evidence" value="ECO:0007669"/>
    <property type="project" value="InterPro"/>
</dbReference>
<feature type="compositionally biased region" description="Basic and acidic residues" evidence="1">
    <location>
        <begin position="58"/>
        <end position="80"/>
    </location>
</feature>
<name>A0A2U9BUL9_SCOMX</name>
<feature type="compositionally biased region" description="Acidic residues" evidence="1">
    <location>
        <begin position="1"/>
        <end position="16"/>
    </location>
</feature>
<accession>A0A2U9BUL9</accession>
<dbReference type="EMBL" id="CP026252">
    <property type="protein sequence ID" value="AWP07925.1"/>
    <property type="molecule type" value="Genomic_DNA"/>
</dbReference>
<evidence type="ECO:0000313" key="2">
    <source>
        <dbReference type="EMBL" id="AWP07925.1"/>
    </source>
</evidence>